<dbReference type="SUPFAM" id="SSF55103">
    <property type="entry name" value="FAD-linked oxidases, C-terminal domain"/>
    <property type="match status" value="1"/>
</dbReference>
<name>A0A835PIV1_VANPL</name>
<evidence type="ECO:0000256" key="2">
    <source>
        <dbReference type="ARBA" id="ARBA00022630"/>
    </source>
</evidence>
<protein>
    <recommendedName>
        <fullName evidence="4">Cytokinin dehydrogenase 1 FAD/cytokinin binding domain-containing protein</fullName>
    </recommendedName>
</protein>
<sequence>MGPILVYPTNRTKWDERMIAVTPEEEVFYSVGLLHYLQRRMTWCSWRSRMLRYCSSVRQNGIKFKLYLPVYRRREKNGRSTSVESGRDLRR</sequence>
<accession>A0A835PIV1</accession>
<reference evidence="5 6" key="1">
    <citation type="journal article" date="2020" name="Nat. Food">
        <title>A phased Vanilla planifolia genome enables genetic improvement of flavour and production.</title>
        <authorList>
            <person name="Hasing T."/>
            <person name="Tang H."/>
            <person name="Brym M."/>
            <person name="Khazi F."/>
            <person name="Huang T."/>
            <person name="Chambers A.H."/>
        </authorList>
    </citation>
    <scope>NUCLEOTIDE SEQUENCE [LARGE SCALE GENOMIC DNA]</scope>
    <source>
        <tissue evidence="5">Leaf</tissue>
    </source>
</reference>
<dbReference type="GO" id="GO:0019139">
    <property type="term" value="F:cytokinin dehydrogenase activity"/>
    <property type="evidence" value="ECO:0007669"/>
    <property type="project" value="InterPro"/>
</dbReference>
<gene>
    <name evidence="5" type="ORF">HPP92_023977</name>
</gene>
<dbReference type="InterPro" id="IPR015345">
    <property type="entry name" value="Cytokinin_DH_FAD/cytokin-bd"/>
</dbReference>
<keyword evidence="6" id="KW-1185">Reference proteome</keyword>
<dbReference type="EMBL" id="JADCNL010000013">
    <property type="protein sequence ID" value="KAG0454685.1"/>
    <property type="molecule type" value="Genomic_DNA"/>
</dbReference>
<feature type="domain" description="Cytokinin dehydrogenase 1 FAD/cytokinin binding" evidence="4">
    <location>
        <begin position="2"/>
        <end position="76"/>
    </location>
</feature>
<dbReference type="AlphaFoldDB" id="A0A835PIV1"/>
<keyword evidence="2" id="KW-0285">Flavoprotein</keyword>
<dbReference type="GO" id="GO:0050660">
    <property type="term" value="F:flavin adenine dinucleotide binding"/>
    <property type="evidence" value="ECO:0007669"/>
    <property type="project" value="InterPro"/>
</dbReference>
<evidence type="ECO:0000259" key="4">
    <source>
        <dbReference type="Pfam" id="PF09265"/>
    </source>
</evidence>
<dbReference type="GO" id="GO:0009690">
    <property type="term" value="P:cytokinin metabolic process"/>
    <property type="evidence" value="ECO:0007669"/>
    <property type="project" value="InterPro"/>
</dbReference>
<dbReference type="OrthoDB" id="273181at2759"/>
<proteinExistence type="predicted"/>
<evidence type="ECO:0000313" key="6">
    <source>
        <dbReference type="Proteomes" id="UP000636800"/>
    </source>
</evidence>
<dbReference type="InterPro" id="IPR016164">
    <property type="entry name" value="FAD-linked_Oxase-like_C"/>
</dbReference>
<evidence type="ECO:0000313" key="5">
    <source>
        <dbReference type="EMBL" id="KAG0454685.1"/>
    </source>
</evidence>
<evidence type="ECO:0000256" key="1">
    <source>
        <dbReference type="ARBA" id="ARBA00001974"/>
    </source>
</evidence>
<comment type="cofactor">
    <cofactor evidence="1">
        <name>FAD</name>
        <dbReference type="ChEBI" id="CHEBI:57692"/>
    </cofactor>
</comment>
<dbReference type="Gene3D" id="3.40.462.10">
    <property type="entry name" value="FAD-linked oxidases, C-terminal domain"/>
    <property type="match status" value="1"/>
</dbReference>
<dbReference type="Proteomes" id="UP000636800">
    <property type="component" value="Chromosome 13"/>
</dbReference>
<dbReference type="InterPro" id="IPR016170">
    <property type="entry name" value="Cytok_DH_C_sf"/>
</dbReference>
<dbReference type="Pfam" id="PF09265">
    <property type="entry name" value="Cytokin-bind"/>
    <property type="match status" value="1"/>
</dbReference>
<organism evidence="5 6">
    <name type="scientific">Vanilla planifolia</name>
    <name type="common">Vanilla</name>
    <dbReference type="NCBI Taxonomy" id="51239"/>
    <lineage>
        <taxon>Eukaryota</taxon>
        <taxon>Viridiplantae</taxon>
        <taxon>Streptophyta</taxon>
        <taxon>Embryophyta</taxon>
        <taxon>Tracheophyta</taxon>
        <taxon>Spermatophyta</taxon>
        <taxon>Magnoliopsida</taxon>
        <taxon>Liliopsida</taxon>
        <taxon>Asparagales</taxon>
        <taxon>Orchidaceae</taxon>
        <taxon>Vanilloideae</taxon>
        <taxon>Vanilleae</taxon>
        <taxon>Vanilla</taxon>
    </lineage>
</organism>
<evidence type="ECO:0000256" key="3">
    <source>
        <dbReference type="ARBA" id="ARBA00022827"/>
    </source>
</evidence>
<comment type="caution">
    <text evidence="5">The sequence shown here is derived from an EMBL/GenBank/DDBJ whole genome shotgun (WGS) entry which is preliminary data.</text>
</comment>
<keyword evidence="3" id="KW-0274">FAD</keyword>